<dbReference type="GeneID" id="89934123"/>
<accession>A0AAN6YXF0</accession>
<keyword evidence="2" id="KW-1185">Reference proteome</keyword>
<comment type="caution">
    <text evidence="1">The sequence shown here is derived from an EMBL/GenBank/DDBJ whole genome shotgun (WGS) entry which is preliminary data.</text>
</comment>
<dbReference type="AlphaFoldDB" id="A0AAN6YXF0"/>
<organism evidence="1 2">
    <name type="scientific">Canariomyces notabilis</name>
    <dbReference type="NCBI Taxonomy" id="2074819"/>
    <lineage>
        <taxon>Eukaryota</taxon>
        <taxon>Fungi</taxon>
        <taxon>Dikarya</taxon>
        <taxon>Ascomycota</taxon>
        <taxon>Pezizomycotina</taxon>
        <taxon>Sordariomycetes</taxon>
        <taxon>Sordariomycetidae</taxon>
        <taxon>Sordariales</taxon>
        <taxon>Chaetomiaceae</taxon>
        <taxon>Canariomyces</taxon>
    </lineage>
</organism>
<proteinExistence type="predicted"/>
<dbReference type="RefSeq" id="XP_064675236.1">
    <property type="nucleotide sequence ID" value="XM_064809999.1"/>
</dbReference>
<gene>
    <name evidence="1" type="ORF">N656DRAFT_54068</name>
</gene>
<dbReference type="Proteomes" id="UP001302812">
    <property type="component" value="Unassembled WGS sequence"/>
</dbReference>
<evidence type="ECO:0000313" key="1">
    <source>
        <dbReference type="EMBL" id="KAK4117666.1"/>
    </source>
</evidence>
<sequence>MLALASATEERMLVLATWRRLEEASSSMSLGKGDDEINLSRRERGRQAMATRQPCEYQHYTHRPCPGLLGAPPRGYNARFHLCVLAWYHRVVSNPLIPALILQRQGSGRPMTFLAKRVYCTWWRCDRELIGVPYLGLRRAPTSRRGCGRVWRVGSSSSP</sequence>
<evidence type="ECO:0000313" key="2">
    <source>
        <dbReference type="Proteomes" id="UP001302812"/>
    </source>
</evidence>
<reference evidence="1" key="2">
    <citation type="submission" date="2023-05" db="EMBL/GenBank/DDBJ databases">
        <authorList>
            <consortium name="Lawrence Berkeley National Laboratory"/>
            <person name="Steindorff A."/>
            <person name="Hensen N."/>
            <person name="Bonometti L."/>
            <person name="Westerberg I."/>
            <person name="Brannstrom I.O."/>
            <person name="Guillou S."/>
            <person name="Cros-Aarteil S."/>
            <person name="Calhoun S."/>
            <person name="Haridas S."/>
            <person name="Kuo A."/>
            <person name="Mondo S."/>
            <person name="Pangilinan J."/>
            <person name="Riley R."/>
            <person name="Labutti K."/>
            <person name="Andreopoulos B."/>
            <person name="Lipzen A."/>
            <person name="Chen C."/>
            <person name="Yanf M."/>
            <person name="Daum C."/>
            <person name="Ng V."/>
            <person name="Clum A."/>
            <person name="Ohm R."/>
            <person name="Martin F."/>
            <person name="Silar P."/>
            <person name="Natvig D."/>
            <person name="Lalanne C."/>
            <person name="Gautier V."/>
            <person name="Ament-Velasquez S.L."/>
            <person name="Kruys A."/>
            <person name="Hutchinson M.I."/>
            <person name="Powell A.J."/>
            <person name="Barry K."/>
            <person name="Miller A.N."/>
            <person name="Grigoriev I.V."/>
            <person name="Debuchy R."/>
            <person name="Gladieux P."/>
            <person name="Thoren M.H."/>
            <person name="Johannesson H."/>
        </authorList>
    </citation>
    <scope>NUCLEOTIDE SEQUENCE</scope>
    <source>
        <strain evidence="1">CBS 508.74</strain>
    </source>
</reference>
<name>A0AAN6YXF0_9PEZI</name>
<reference evidence="1" key="1">
    <citation type="journal article" date="2023" name="Mol. Phylogenet. Evol.">
        <title>Genome-scale phylogeny and comparative genomics of the fungal order Sordariales.</title>
        <authorList>
            <person name="Hensen N."/>
            <person name="Bonometti L."/>
            <person name="Westerberg I."/>
            <person name="Brannstrom I.O."/>
            <person name="Guillou S."/>
            <person name="Cros-Aarteil S."/>
            <person name="Calhoun S."/>
            <person name="Haridas S."/>
            <person name="Kuo A."/>
            <person name="Mondo S."/>
            <person name="Pangilinan J."/>
            <person name="Riley R."/>
            <person name="LaButti K."/>
            <person name="Andreopoulos B."/>
            <person name="Lipzen A."/>
            <person name="Chen C."/>
            <person name="Yan M."/>
            <person name="Daum C."/>
            <person name="Ng V."/>
            <person name="Clum A."/>
            <person name="Steindorff A."/>
            <person name="Ohm R.A."/>
            <person name="Martin F."/>
            <person name="Silar P."/>
            <person name="Natvig D.O."/>
            <person name="Lalanne C."/>
            <person name="Gautier V."/>
            <person name="Ament-Velasquez S.L."/>
            <person name="Kruys A."/>
            <person name="Hutchinson M.I."/>
            <person name="Powell A.J."/>
            <person name="Barry K."/>
            <person name="Miller A.N."/>
            <person name="Grigoriev I.V."/>
            <person name="Debuchy R."/>
            <person name="Gladieux P."/>
            <person name="Hiltunen Thoren M."/>
            <person name="Johannesson H."/>
        </authorList>
    </citation>
    <scope>NUCLEOTIDE SEQUENCE</scope>
    <source>
        <strain evidence="1">CBS 508.74</strain>
    </source>
</reference>
<dbReference type="EMBL" id="MU853332">
    <property type="protein sequence ID" value="KAK4117666.1"/>
    <property type="molecule type" value="Genomic_DNA"/>
</dbReference>
<protein>
    <submittedName>
        <fullName evidence="1">Uncharacterized protein</fullName>
    </submittedName>
</protein>